<dbReference type="Gene3D" id="3.20.20.100">
    <property type="entry name" value="NADP-dependent oxidoreductase domain"/>
    <property type="match status" value="1"/>
</dbReference>
<dbReference type="PANTHER" id="PTHR43638">
    <property type="entry name" value="OXIDOREDUCTASE, ALDO/KETO REDUCTASE FAMILY PROTEIN"/>
    <property type="match status" value="1"/>
</dbReference>
<evidence type="ECO:0000256" key="1">
    <source>
        <dbReference type="SAM" id="MobiDB-lite"/>
    </source>
</evidence>
<name>A0ABP9J2N8_9ACTN</name>
<feature type="domain" description="NADP-dependent oxidoreductase" evidence="2">
    <location>
        <begin position="23"/>
        <end position="294"/>
    </location>
</feature>
<dbReference type="PANTHER" id="PTHR43638:SF3">
    <property type="entry name" value="ALDEHYDE REDUCTASE"/>
    <property type="match status" value="1"/>
</dbReference>
<dbReference type="EMBL" id="BAABKB010000016">
    <property type="protein sequence ID" value="GAA5016794.1"/>
    <property type="molecule type" value="Genomic_DNA"/>
</dbReference>
<dbReference type="InterPro" id="IPR036812">
    <property type="entry name" value="NAD(P)_OxRdtase_dom_sf"/>
</dbReference>
<dbReference type="Pfam" id="PF00248">
    <property type="entry name" value="Aldo_ket_red"/>
    <property type="match status" value="1"/>
</dbReference>
<accession>A0ABP9J2N8</accession>
<organism evidence="3 4">
    <name type="scientific">Streptomyces siamensis</name>
    <dbReference type="NCBI Taxonomy" id="1274986"/>
    <lineage>
        <taxon>Bacteria</taxon>
        <taxon>Bacillati</taxon>
        <taxon>Actinomycetota</taxon>
        <taxon>Actinomycetes</taxon>
        <taxon>Kitasatosporales</taxon>
        <taxon>Streptomycetaceae</taxon>
        <taxon>Streptomyces</taxon>
    </lineage>
</organism>
<keyword evidence="4" id="KW-1185">Reference proteome</keyword>
<feature type="region of interest" description="Disordered" evidence="1">
    <location>
        <begin position="286"/>
        <end position="323"/>
    </location>
</feature>
<evidence type="ECO:0000313" key="3">
    <source>
        <dbReference type="EMBL" id="GAA5016794.1"/>
    </source>
</evidence>
<dbReference type="PRINTS" id="PR00069">
    <property type="entry name" value="ALDKETRDTASE"/>
</dbReference>
<proteinExistence type="predicted"/>
<sequence>MLRPTNAAAPADTWRLGDSIINRLGFGAMRLTGTAPFDRGTPRDREPSIALLRRAVGLGVNHIDTAAFYFSATRSANELINRALAPYPEDLVITTKVWPGRDSSGGWWWATPAQLRGQVEENLRQLGRDHLDVVNLRVPPSRRTDSISDHFGALATLRDAGLIRHLGISNVTSEQLTEALAIAPVVCVQNPYGIGASNADRALLHLCGELGIAFVPFFAIAGSGREAGPAAQDSEEVRAVARTHGVSTAQVRLAWTLHQGPHVLAIPGTGDQGHLEQNMAAGALRLSEEEMTLLSQPQSQSQSQSQPKATPGHRADHATPPAG</sequence>
<dbReference type="Proteomes" id="UP001501759">
    <property type="component" value="Unassembled WGS sequence"/>
</dbReference>
<gene>
    <name evidence="3" type="ORF">GCM10023335_42850</name>
</gene>
<protein>
    <submittedName>
        <fullName evidence="3">Oxidoreductase</fullName>
    </submittedName>
</protein>
<dbReference type="SUPFAM" id="SSF51430">
    <property type="entry name" value="NAD(P)-linked oxidoreductase"/>
    <property type="match status" value="1"/>
</dbReference>
<feature type="compositionally biased region" description="Low complexity" evidence="1">
    <location>
        <begin position="295"/>
        <end position="307"/>
    </location>
</feature>
<dbReference type="InterPro" id="IPR023210">
    <property type="entry name" value="NADP_OxRdtase_dom"/>
</dbReference>
<dbReference type="RefSeq" id="WP_345651428.1">
    <property type="nucleotide sequence ID" value="NZ_BAABKB010000016.1"/>
</dbReference>
<reference evidence="4" key="1">
    <citation type="journal article" date="2019" name="Int. J. Syst. Evol. Microbiol.">
        <title>The Global Catalogue of Microorganisms (GCM) 10K type strain sequencing project: providing services to taxonomists for standard genome sequencing and annotation.</title>
        <authorList>
            <consortium name="The Broad Institute Genomics Platform"/>
            <consortium name="The Broad Institute Genome Sequencing Center for Infectious Disease"/>
            <person name="Wu L."/>
            <person name="Ma J."/>
        </authorList>
    </citation>
    <scope>NUCLEOTIDE SEQUENCE [LARGE SCALE GENOMIC DNA]</scope>
    <source>
        <strain evidence="4">JCM 18409</strain>
    </source>
</reference>
<evidence type="ECO:0000313" key="4">
    <source>
        <dbReference type="Proteomes" id="UP001501759"/>
    </source>
</evidence>
<evidence type="ECO:0000259" key="2">
    <source>
        <dbReference type="Pfam" id="PF00248"/>
    </source>
</evidence>
<dbReference type="CDD" id="cd19088">
    <property type="entry name" value="AKR_AKR13B1"/>
    <property type="match status" value="1"/>
</dbReference>
<dbReference type="InterPro" id="IPR020471">
    <property type="entry name" value="AKR"/>
</dbReference>
<comment type="caution">
    <text evidence="3">The sequence shown here is derived from an EMBL/GenBank/DDBJ whole genome shotgun (WGS) entry which is preliminary data.</text>
</comment>